<dbReference type="AlphaFoldDB" id="I3UTN0"/>
<organism evidence="1 2">
    <name type="scientific">Pseudomonas putida ND6</name>
    <dbReference type="NCBI Taxonomy" id="231023"/>
    <lineage>
        <taxon>Bacteria</taxon>
        <taxon>Pseudomonadati</taxon>
        <taxon>Pseudomonadota</taxon>
        <taxon>Gammaproteobacteria</taxon>
        <taxon>Pseudomonadales</taxon>
        <taxon>Pseudomonadaceae</taxon>
        <taxon>Pseudomonas</taxon>
    </lineage>
</organism>
<proteinExistence type="predicted"/>
<evidence type="ECO:0000313" key="2">
    <source>
        <dbReference type="Proteomes" id="UP000005268"/>
    </source>
</evidence>
<gene>
    <name evidence="1" type="ORF">YSA_03850</name>
</gene>
<name>I3UTN0_PSEPU</name>
<evidence type="ECO:0000313" key="1">
    <source>
        <dbReference type="EMBL" id="AFK68851.1"/>
    </source>
</evidence>
<accession>I3UTN0</accession>
<reference evidence="1 2" key="1">
    <citation type="journal article" date="2012" name="J. Bacteriol.">
        <title>Complete Genome Sequence of the Naphthalene-Degrading Pseudomonas putida Strain ND6.</title>
        <authorList>
            <person name="Li S."/>
            <person name="Zhao H."/>
            <person name="Li Y."/>
            <person name="Niu S."/>
            <person name="Cai B."/>
        </authorList>
    </citation>
    <scope>NUCLEOTIDE SEQUENCE [LARGE SCALE GENOMIC DNA]</scope>
    <source>
        <strain evidence="1 2">ND6</strain>
    </source>
</reference>
<dbReference type="HOGENOM" id="CLU_3347484_0_0_6"/>
<protein>
    <submittedName>
        <fullName evidence="1">Uncharacterized protein</fullName>
    </submittedName>
</protein>
<dbReference type="KEGG" id="ppi:YSA_03850"/>
<dbReference type="PATRIC" id="fig|231023.4.peg.1845"/>
<sequence length="38" mass="4128">MVLLEFFWLALQLLSPVLRARAVPSVLSSGKTHCAGCL</sequence>
<dbReference type="Proteomes" id="UP000005268">
    <property type="component" value="Chromosome"/>
</dbReference>
<dbReference type="EMBL" id="CP003588">
    <property type="protein sequence ID" value="AFK68851.1"/>
    <property type="molecule type" value="Genomic_DNA"/>
</dbReference>